<dbReference type="Proteomes" id="UP001189429">
    <property type="component" value="Unassembled WGS sequence"/>
</dbReference>
<reference evidence="3" key="1">
    <citation type="submission" date="2023-10" db="EMBL/GenBank/DDBJ databases">
        <authorList>
            <person name="Chen Y."/>
            <person name="Shah S."/>
            <person name="Dougan E. K."/>
            <person name="Thang M."/>
            <person name="Chan C."/>
        </authorList>
    </citation>
    <scope>NUCLEOTIDE SEQUENCE [LARGE SCALE GENOMIC DNA]</scope>
</reference>
<dbReference type="PANTHER" id="PTHR22306:SF2">
    <property type="entry name" value="CHROMOSOME 7 OPEN READING FRAME 50"/>
    <property type="match status" value="1"/>
</dbReference>
<feature type="compositionally biased region" description="Basic residues" evidence="1">
    <location>
        <begin position="35"/>
        <end position="45"/>
    </location>
</feature>
<feature type="domain" description="WKF" evidence="2">
    <location>
        <begin position="61"/>
        <end position="127"/>
    </location>
</feature>
<evidence type="ECO:0000313" key="3">
    <source>
        <dbReference type="EMBL" id="CAK0903423.1"/>
    </source>
</evidence>
<gene>
    <name evidence="3" type="ORF">PCOR1329_LOCUS79751</name>
</gene>
<proteinExistence type="predicted"/>
<organism evidence="3 4">
    <name type="scientific">Prorocentrum cordatum</name>
    <dbReference type="NCBI Taxonomy" id="2364126"/>
    <lineage>
        <taxon>Eukaryota</taxon>
        <taxon>Sar</taxon>
        <taxon>Alveolata</taxon>
        <taxon>Dinophyceae</taxon>
        <taxon>Prorocentrales</taxon>
        <taxon>Prorocentraceae</taxon>
        <taxon>Prorocentrum</taxon>
    </lineage>
</organism>
<feature type="region of interest" description="Disordered" evidence="1">
    <location>
        <begin position="1"/>
        <end position="59"/>
    </location>
</feature>
<dbReference type="EMBL" id="CAUYUJ010021226">
    <property type="protein sequence ID" value="CAK0903423.1"/>
    <property type="molecule type" value="Genomic_DNA"/>
</dbReference>
<keyword evidence="4" id="KW-1185">Reference proteome</keyword>
<dbReference type="Pfam" id="PF10180">
    <property type="entry name" value="WKF"/>
    <property type="match status" value="1"/>
</dbReference>
<name>A0ABN9XXH2_9DINO</name>
<evidence type="ECO:0000259" key="2">
    <source>
        <dbReference type="Pfam" id="PF10180"/>
    </source>
</evidence>
<feature type="compositionally biased region" description="Basic and acidic residues" evidence="1">
    <location>
        <begin position="176"/>
        <end position="196"/>
    </location>
</feature>
<accession>A0ABN9XXH2</accession>
<feature type="compositionally biased region" description="Basic and acidic residues" evidence="1">
    <location>
        <begin position="46"/>
        <end position="56"/>
    </location>
</feature>
<dbReference type="InterPro" id="IPR019327">
    <property type="entry name" value="WKF"/>
</dbReference>
<evidence type="ECO:0000256" key="1">
    <source>
        <dbReference type="SAM" id="MobiDB-lite"/>
    </source>
</evidence>
<dbReference type="PANTHER" id="PTHR22306">
    <property type="entry name" value="CHROMOSOME 7 OPEN READING FRAME 50"/>
    <property type="match status" value="1"/>
</dbReference>
<sequence length="234" mass="24383">MTRRGPPRTRGAPAPSEAATGAAEPGSPGAEKAKGRAKAPKKRKKAAEESRPRKDPDDAEAYLKAWAASRDGSGGAGWRFNKATQAWLLRHAYDPERVSKGGFQLLLPYLEGLRGAARERARSDATAVVEANGGLPAAAATDKEARAPEGKLEAREAKKTKKRKAEGAELAAADGEADRGKAAADADALSPKERAARLRRARKVAAALGGEAEGAAEGGADHAAVARIWPNILS</sequence>
<feature type="compositionally biased region" description="Basic and acidic residues" evidence="1">
    <location>
        <begin position="141"/>
        <end position="157"/>
    </location>
</feature>
<evidence type="ECO:0000313" key="4">
    <source>
        <dbReference type="Proteomes" id="UP001189429"/>
    </source>
</evidence>
<comment type="caution">
    <text evidence="3">The sequence shown here is derived from an EMBL/GenBank/DDBJ whole genome shotgun (WGS) entry which is preliminary data.</text>
</comment>
<protein>
    <recommendedName>
        <fullName evidence="2">WKF domain-containing protein</fullName>
    </recommendedName>
</protein>
<feature type="region of interest" description="Disordered" evidence="1">
    <location>
        <begin position="138"/>
        <end position="203"/>
    </location>
</feature>
<feature type="compositionally biased region" description="Low complexity" evidence="1">
    <location>
        <begin position="8"/>
        <end position="30"/>
    </location>
</feature>